<reference evidence="2 3" key="1">
    <citation type="journal article" date="2021" name="Nat. Commun.">
        <title>Genetic determinants of endophytism in the Arabidopsis root mycobiome.</title>
        <authorList>
            <person name="Mesny F."/>
            <person name="Miyauchi S."/>
            <person name="Thiergart T."/>
            <person name="Pickel B."/>
            <person name="Atanasova L."/>
            <person name="Karlsson M."/>
            <person name="Huettel B."/>
            <person name="Barry K.W."/>
            <person name="Haridas S."/>
            <person name="Chen C."/>
            <person name="Bauer D."/>
            <person name="Andreopoulos W."/>
            <person name="Pangilinan J."/>
            <person name="LaButti K."/>
            <person name="Riley R."/>
            <person name="Lipzen A."/>
            <person name="Clum A."/>
            <person name="Drula E."/>
            <person name="Henrissat B."/>
            <person name="Kohler A."/>
            <person name="Grigoriev I.V."/>
            <person name="Martin F.M."/>
            <person name="Hacquard S."/>
        </authorList>
    </citation>
    <scope>NUCLEOTIDE SEQUENCE [LARGE SCALE GENOMIC DNA]</scope>
    <source>
        <strain evidence="2 3">MPI-SDFR-AT-0080</strain>
    </source>
</reference>
<evidence type="ECO:0000313" key="3">
    <source>
        <dbReference type="Proteomes" id="UP000774617"/>
    </source>
</evidence>
<name>A0ABQ8GPV4_9PEZI</name>
<dbReference type="Proteomes" id="UP000774617">
    <property type="component" value="Unassembled WGS sequence"/>
</dbReference>
<feature type="region of interest" description="Disordered" evidence="1">
    <location>
        <begin position="1"/>
        <end position="120"/>
    </location>
</feature>
<protein>
    <submittedName>
        <fullName evidence="2">Uncharacterized protein</fullName>
    </submittedName>
</protein>
<comment type="caution">
    <text evidence="2">The sequence shown here is derived from an EMBL/GenBank/DDBJ whole genome shotgun (WGS) entry which is preliminary data.</text>
</comment>
<organism evidence="2 3">
    <name type="scientific">Macrophomina phaseolina</name>
    <dbReference type="NCBI Taxonomy" id="35725"/>
    <lineage>
        <taxon>Eukaryota</taxon>
        <taxon>Fungi</taxon>
        <taxon>Dikarya</taxon>
        <taxon>Ascomycota</taxon>
        <taxon>Pezizomycotina</taxon>
        <taxon>Dothideomycetes</taxon>
        <taxon>Dothideomycetes incertae sedis</taxon>
        <taxon>Botryosphaeriales</taxon>
        <taxon>Botryosphaeriaceae</taxon>
        <taxon>Macrophomina</taxon>
    </lineage>
</organism>
<feature type="compositionally biased region" description="Low complexity" evidence="1">
    <location>
        <begin position="14"/>
        <end position="27"/>
    </location>
</feature>
<dbReference type="EMBL" id="JAGTJR010000003">
    <property type="protein sequence ID" value="KAH7062217.1"/>
    <property type="molecule type" value="Genomic_DNA"/>
</dbReference>
<gene>
    <name evidence="2" type="ORF">B0J12DRAFT_694798</name>
</gene>
<proteinExistence type="predicted"/>
<evidence type="ECO:0000313" key="2">
    <source>
        <dbReference type="EMBL" id="KAH7062217.1"/>
    </source>
</evidence>
<accession>A0ABQ8GPV4</accession>
<keyword evidence="3" id="KW-1185">Reference proteome</keyword>
<evidence type="ECO:0000256" key="1">
    <source>
        <dbReference type="SAM" id="MobiDB-lite"/>
    </source>
</evidence>
<feature type="compositionally biased region" description="Polar residues" evidence="1">
    <location>
        <begin position="34"/>
        <end position="46"/>
    </location>
</feature>
<feature type="compositionally biased region" description="Polar residues" evidence="1">
    <location>
        <begin position="95"/>
        <end position="118"/>
    </location>
</feature>
<sequence length="507" mass="56667">MSETDRSLGASSNAGPGRVGPRGPAAPKIGHLSRSPNSRPNEQHISQAAEAIGMSPPEAILDRNESNTRAVSGGSEHAKFRSATKKHASVLAATSLPTVRTQSQHTSDSPSQEQSASMVANDPESLYERHHQLHDRRGKTIETRFGMIGQRTALQKHMFEYQEALGSLSTLLEEFKLDNVRSEEIYHIRSSIAGVRRSQISLSQQLQQTKDFEAHLNLLEYELGKEENQFFGSLRTTIPSLIRTAQSPDKILAPASESTLSHAARKEDEDLLHTFYDRSSDIPILQERLAELEDTFAYERAQRETRADLGQPISPPDLEFYTQYYQDKETLQLELSHKRSEVAQLRTECIRLGLLPENPSGPNRSMEIGSKSEENAHRARSWAHFPESTGALEQSFLSDPQKITPTFVNPRERIDTWLAEAQITEAPEAPTTEYDESRRAVEAMCEPRPESATPTQPGSELPEFSLKSWVEVDDGQLGHKRNISDSSTISRLSRTDQEPPQKSPKPS</sequence>
<feature type="region of interest" description="Disordered" evidence="1">
    <location>
        <begin position="474"/>
        <end position="507"/>
    </location>
</feature>
<feature type="region of interest" description="Disordered" evidence="1">
    <location>
        <begin position="445"/>
        <end position="464"/>
    </location>
</feature>